<dbReference type="InterPro" id="IPR019734">
    <property type="entry name" value="TPR_rpt"/>
</dbReference>
<dbReference type="Proteomes" id="UP001499990">
    <property type="component" value="Unassembled WGS sequence"/>
</dbReference>
<evidence type="ECO:0000259" key="8">
    <source>
        <dbReference type="SMART" id="SM01043"/>
    </source>
</evidence>
<reference evidence="10" key="1">
    <citation type="journal article" date="2019" name="Int. J. Syst. Evol. Microbiol.">
        <title>The Global Catalogue of Microorganisms (GCM) 10K type strain sequencing project: providing services to taxonomists for standard genome sequencing and annotation.</title>
        <authorList>
            <consortium name="The Broad Institute Genomics Platform"/>
            <consortium name="The Broad Institute Genome Sequencing Center for Infectious Disease"/>
            <person name="Wu L."/>
            <person name="Ma J."/>
        </authorList>
    </citation>
    <scope>NUCLEOTIDE SEQUENCE [LARGE SCALE GENOMIC DNA]</scope>
    <source>
        <strain evidence="10">JCM 9651</strain>
    </source>
</reference>
<feature type="domain" description="OmpR/PhoB-type" evidence="7">
    <location>
        <begin position="22"/>
        <end position="97"/>
    </location>
</feature>
<dbReference type="InterPro" id="IPR005158">
    <property type="entry name" value="BTAD"/>
</dbReference>
<dbReference type="SMART" id="SM01043">
    <property type="entry name" value="BTAD"/>
    <property type="match status" value="1"/>
</dbReference>
<evidence type="ECO:0000313" key="9">
    <source>
        <dbReference type="EMBL" id="GAA3371924.1"/>
    </source>
</evidence>
<comment type="caution">
    <text evidence="9">The sequence shown here is derived from an EMBL/GenBank/DDBJ whole genome shotgun (WGS) entry which is preliminary data.</text>
</comment>
<keyword evidence="2" id="KW-0902">Two-component regulatory system</keyword>
<evidence type="ECO:0000256" key="6">
    <source>
        <dbReference type="SAM" id="MobiDB-lite"/>
    </source>
</evidence>
<keyword evidence="4" id="KW-0238">DNA-binding</keyword>
<dbReference type="InterPro" id="IPR011990">
    <property type="entry name" value="TPR-like_helical_dom_sf"/>
</dbReference>
<dbReference type="InterPro" id="IPR027417">
    <property type="entry name" value="P-loop_NTPase"/>
</dbReference>
<dbReference type="CDD" id="cd15831">
    <property type="entry name" value="BTAD"/>
    <property type="match status" value="1"/>
</dbReference>
<dbReference type="SMART" id="SM00862">
    <property type="entry name" value="Trans_reg_C"/>
    <property type="match status" value="1"/>
</dbReference>
<dbReference type="PANTHER" id="PTHR35807">
    <property type="entry name" value="TRANSCRIPTIONAL REGULATOR REDD-RELATED"/>
    <property type="match status" value="1"/>
</dbReference>
<dbReference type="PANTHER" id="PTHR35807:SF1">
    <property type="entry name" value="TRANSCRIPTIONAL REGULATOR REDD"/>
    <property type="match status" value="1"/>
</dbReference>
<gene>
    <name evidence="9" type="ORF">GCM10020367_24690</name>
</gene>
<dbReference type="Gene3D" id="1.25.40.10">
    <property type="entry name" value="Tetratricopeptide repeat domain"/>
    <property type="match status" value="3"/>
</dbReference>
<dbReference type="InterPro" id="IPR051677">
    <property type="entry name" value="AfsR-DnrI-RedD_regulator"/>
</dbReference>
<dbReference type="Pfam" id="PF03704">
    <property type="entry name" value="BTAD"/>
    <property type="match status" value="1"/>
</dbReference>
<feature type="domain" description="Bacterial transcriptional activator" evidence="8">
    <location>
        <begin position="104"/>
        <end position="245"/>
    </location>
</feature>
<keyword evidence="10" id="KW-1185">Reference proteome</keyword>
<dbReference type="Gene3D" id="1.10.10.10">
    <property type="entry name" value="Winged helix-like DNA-binding domain superfamily/Winged helix DNA-binding domain"/>
    <property type="match status" value="1"/>
</dbReference>
<dbReference type="SUPFAM" id="SSF48452">
    <property type="entry name" value="TPR-like"/>
    <property type="match status" value="2"/>
</dbReference>
<dbReference type="PRINTS" id="PR00364">
    <property type="entry name" value="DISEASERSIST"/>
</dbReference>
<protein>
    <submittedName>
        <fullName evidence="9">BTAD domain-containing putative transcriptional regulator</fullName>
    </submittedName>
</protein>
<evidence type="ECO:0000256" key="4">
    <source>
        <dbReference type="ARBA" id="ARBA00023125"/>
    </source>
</evidence>
<dbReference type="InterPro" id="IPR001867">
    <property type="entry name" value="OmpR/PhoB-type_DNA-bd"/>
</dbReference>
<dbReference type="SMART" id="SM00028">
    <property type="entry name" value="TPR"/>
    <property type="match status" value="5"/>
</dbReference>
<dbReference type="SUPFAM" id="SSF46894">
    <property type="entry name" value="C-terminal effector domain of the bipartite response regulators"/>
    <property type="match status" value="1"/>
</dbReference>
<evidence type="ECO:0000256" key="5">
    <source>
        <dbReference type="ARBA" id="ARBA00023163"/>
    </source>
</evidence>
<dbReference type="RefSeq" id="WP_345036554.1">
    <property type="nucleotide sequence ID" value="NZ_BAAAYL010000001.1"/>
</dbReference>
<dbReference type="EMBL" id="BAAAYL010000001">
    <property type="protein sequence ID" value="GAA3371924.1"/>
    <property type="molecule type" value="Genomic_DNA"/>
</dbReference>
<evidence type="ECO:0000256" key="1">
    <source>
        <dbReference type="ARBA" id="ARBA00005820"/>
    </source>
</evidence>
<evidence type="ECO:0000259" key="7">
    <source>
        <dbReference type="SMART" id="SM00862"/>
    </source>
</evidence>
<feature type="region of interest" description="Disordered" evidence="6">
    <location>
        <begin position="939"/>
        <end position="962"/>
    </location>
</feature>
<proteinExistence type="inferred from homology"/>
<dbReference type="InterPro" id="IPR016032">
    <property type="entry name" value="Sig_transdc_resp-reg_C-effctor"/>
</dbReference>
<accession>A0ABP6SA36</accession>
<dbReference type="InterPro" id="IPR036388">
    <property type="entry name" value="WH-like_DNA-bd_sf"/>
</dbReference>
<dbReference type="SUPFAM" id="SSF52540">
    <property type="entry name" value="P-loop containing nucleoside triphosphate hydrolases"/>
    <property type="match status" value="1"/>
</dbReference>
<dbReference type="Gene3D" id="3.40.50.300">
    <property type="entry name" value="P-loop containing nucleotide triphosphate hydrolases"/>
    <property type="match status" value="1"/>
</dbReference>
<evidence type="ECO:0000256" key="3">
    <source>
        <dbReference type="ARBA" id="ARBA00023015"/>
    </source>
</evidence>
<keyword evidence="3" id="KW-0805">Transcription regulation</keyword>
<comment type="similarity">
    <text evidence="1">Belongs to the AfsR/DnrI/RedD regulatory family.</text>
</comment>
<evidence type="ECO:0000256" key="2">
    <source>
        <dbReference type="ARBA" id="ARBA00023012"/>
    </source>
</evidence>
<dbReference type="Pfam" id="PF13424">
    <property type="entry name" value="TPR_12"/>
    <property type="match status" value="2"/>
</dbReference>
<evidence type="ECO:0000313" key="10">
    <source>
        <dbReference type="Proteomes" id="UP001499990"/>
    </source>
</evidence>
<name>A0ABP6SA36_9ACTN</name>
<organism evidence="9 10">
    <name type="scientific">Streptomyces sannanensis</name>
    <dbReference type="NCBI Taxonomy" id="285536"/>
    <lineage>
        <taxon>Bacteria</taxon>
        <taxon>Bacillati</taxon>
        <taxon>Actinomycetota</taxon>
        <taxon>Actinomycetes</taxon>
        <taxon>Kitasatosporales</taxon>
        <taxon>Streptomycetaceae</taxon>
        <taxon>Streptomyces</taxon>
    </lineage>
</organism>
<keyword evidence="5" id="KW-0804">Transcription</keyword>
<sequence>MTGAGMTVWFGVLGTIAAWRDGVPADVGHAQQQRVLAALLVDAGNAVPADVLVDRAWGEAPPRRGREALYGYVSRLRRVLSQMCATDIERTPAGYRLTVDPHRVDMHQFRDLTSRARGQGDAGQAAALWEKALGLWRGEAFTGIDTPWFDSRRDLLDRERLTAELDLADARLRLGQHDRILVELLARAEAQPLDERVAGQLMLALYRGGRGADALTHYQSIRGRLVEELGTDPGPALRLLHQRILGADPALDLAPGPGVAVDEAAAVRPVPRQLPAPPATFIGRDRELASLDGLLKEPADDRAVVVISAIGGVGGMGKTWLALRWAHEHLDRFPDGQLYADLCGFDPSSEPMPPGMVLRGFLDALGIDTQEMPADPEALAALYRSLVAGRRMLIMLDNARGADQIRPLLPGSATCTVMVTSRSHLSGLTATHGCQYLDLGTLPDDDARQILVHALGHDRVAAEPDAVSGLLRRCAGLPLALGIVAARAAARPDFPLTVLTSELHDAACRLDALNAGDLATDLRAVFDTSYRVLDHSTAQTFALLGLAPGPDISLSAAARLTALPAPRARVLLRTLESAHLVQQNIPGRYRMHNLVRLYATERGHDLPDDVRQAALHRLVGFNATTALACDRLLSPQRTPLAGPRTASAVGALHVEDVDAAMAWFEAEHLCLLAVHRFALEHGLHAQAWQLAWALDTFQWRRGWLLDRITTLRSTLPALEVLEEPASMALAHRLLARARIPLDQHAEALEHLRRAIALYERAGDRAGQAQTHLNFALAWERHGDHAEALSHAVRNLRFREVLGDPHREAEALNAVGWYHAHLGHHDQARDYCERALALCRRHAFLEGEAFTLDSLGYIAHHSGSHAQALDHYGRALTLRRRLGDQYEEADALACMGDVYRATDRPADAHDVLSRAFDLYRGQHRATEARRAQRLLEELKPALPARASDGAESGTVPDVAHRTA</sequence>